<feature type="domain" description="Dilute" evidence="2">
    <location>
        <begin position="451"/>
        <end position="586"/>
    </location>
</feature>
<comment type="caution">
    <text evidence="3">The sequence shown here is derived from an EMBL/GenBank/DDBJ whole genome shotgun (WGS) entry which is preliminary data.</text>
</comment>
<evidence type="ECO:0000259" key="2">
    <source>
        <dbReference type="PROSITE" id="PS51126"/>
    </source>
</evidence>
<reference evidence="3" key="2">
    <citation type="journal article" date="2024" name="Plant">
        <title>Genomic evolution and insights into agronomic trait innovations of Sesamum species.</title>
        <authorList>
            <person name="Miao H."/>
            <person name="Wang L."/>
            <person name="Qu L."/>
            <person name="Liu H."/>
            <person name="Sun Y."/>
            <person name="Le M."/>
            <person name="Wang Q."/>
            <person name="Wei S."/>
            <person name="Zheng Y."/>
            <person name="Lin W."/>
            <person name="Duan Y."/>
            <person name="Cao H."/>
            <person name="Xiong S."/>
            <person name="Wang X."/>
            <person name="Wei L."/>
            <person name="Li C."/>
            <person name="Ma Q."/>
            <person name="Ju M."/>
            <person name="Zhao R."/>
            <person name="Li G."/>
            <person name="Mu C."/>
            <person name="Tian Q."/>
            <person name="Mei H."/>
            <person name="Zhang T."/>
            <person name="Gao T."/>
            <person name="Zhang H."/>
        </authorList>
    </citation>
    <scope>NUCLEOTIDE SEQUENCE</scope>
    <source>
        <strain evidence="3">G02</strain>
    </source>
</reference>
<name>A0AAW2UB79_SESRA</name>
<gene>
    <name evidence="3" type="ORF">Sradi_1617200</name>
</gene>
<accession>A0AAW2UB79</accession>
<dbReference type="InterPro" id="IPR002710">
    <property type="entry name" value="Dilute_dom"/>
</dbReference>
<organism evidence="3">
    <name type="scientific">Sesamum radiatum</name>
    <name type="common">Black benniseed</name>
    <dbReference type="NCBI Taxonomy" id="300843"/>
    <lineage>
        <taxon>Eukaryota</taxon>
        <taxon>Viridiplantae</taxon>
        <taxon>Streptophyta</taxon>
        <taxon>Embryophyta</taxon>
        <taxon>Tracheophyta</taxon>
        <taxon>Spermatophyta</taxon>
        <taxon>Magnoliopsida</taxon>
        <taxon>eudicotyledons</taxon>
        <taxon>Gunneridae</taxon>
        <taxon>Pentapetalae</taxon>
        <taxon>asterids</taxon>
        <taxon>lamiids</taxon>
        <taxon>Lamiales</taxon>
        <taxon>Pedaliaceae</taxon>
        <taxon>Sesamum</taxon>
    </lineage>
</organism>
<dbReference type="PANTHER" id="PTHR16027">
    <property type="entry name" value="DILUTE DOMAIN-CONTAINING PROTEIN YPR089W"/>
    <property type="match status" value="1"/>
</dbReference>
<feature type="coiled-coil region" evidence="1">
    <location>
        <begin position="32"/>
        <end position="134"/>
    </location>
</feature>
<reference evidence="3" key="1">
    <citation type="submission" date="2020-06" db="EMBL/GenBank/DDBJ databases">
        <authorList>
            <person name="Li T."/>
            <person name="Hu X."/>
            <person name="Zhang T."/>
            <person name="Song X."/>
            <person name="Zhang H."/>
            <person name="Dai N."/>
            <person name="Sheng W."/>
            <person name="Hou X."/>
            <person name="Wei L."/>
        </authorList>
    </citation>
    <scope>NUCLEOTIDE SEQUENCE</scope>
    <source>
        <strain evidence="3">G02</strain>
        <tissue evidence="3">Leaf</tissue>
    </source>
</reference>
<evidence type="ECO:0000313" key="3">
    <source>
        <dbReference type="EMBL" id="KAL0414155.1"/>
    </source>
</evidence>
<dbReference type="EMBL" id="JACGWJ010000006">
    <property type="protein sequence ID" value="KAL0414155.1"/>
    <property type="molecule type" value="Genomic_DNA"/>
</dbReference>
<keyword evidence="1" id="KW-0175">Coiled coil</keyword>
<dbReference type="PROSITE" id="PS51126">
    <property type="entry name" value="DILUTE"/>
    <property type="match status" value="1"/>
</dbReference>
<dbReference type="AlphaFoldDB" id="A0AAW2UB79"/>
<proteinExistence type="predicted"/>
<dbReference type="PANTHER" id="PTHR16027:SF6">
    <property type="entry name" value="DILUTE DOMAIN-CONTAINING PROTEIN"/>
    <property type="match status" value="1"/>
</dbReference>
<sequence length="586" mass="65551">MARSAYSSLKGAAKALQCACRASLALGELRKLKLAARETGALQEAKVKLEEQVKELTLQLELEKRTRVEIEEAKNHEIAKLQSALEEMRMQFQGQAANETIELLQAKTKLEKQIEELTLQLQLEKRMRADIEEAKNYEAAKSQSALDEMQVQFRETKELLVKERESANKVAEQVLRAEGVADRVAEQVSRVEGAADRVAEQVSRVEGAADKVVEQVPLAEAFVDKVAEQVSRAEGAADTVVEQVTNAEGAADKVVEQVPRAEGAVAGQVPMGHELLNKLTAENEKLKFLVNSLEKRIDETEKKYEETNKLSEERLKHALEAESKIIQLKTEMQRLEEKISDLETTDQILRQQALINHPAGKASGHLVQTTQTARNDQPPEAQSASVAKRFAESESMRKSQIERQRENIDTLLKCITKNLGFSEGKPVAAFTIYKCLIHWRSFEADRTNVFDRLIQIIGSAIGSSNDSPSSDEANKDCMVYWLTNTSILLFLLQRTLRAPSSPRLPPQPTTFFGRMTQGFRSFNSSTNLNVQGLNEVRQVEARYPALLFKEQLTAYVEKIYGIVRDNSKKEISPLLSSCIEVACPIT</sequence>
<dbReference type="InterPro" id="IPR052072">
    <property type="entry name" value="Vascular_dev_regulator"/>
</dbReference>
<protein>
    <submittedName>
        <fullName evidence="3">Myosin-8</fullName>
    </submittedName>
</protein>
<feature type="coiled-coil region" evidence="1">
    <location>
        <begin position="276"/>
        <end position="352"/>
    </location>
</feature>
<evidence type="ECO:0000256" key="1">
    <source>
        <dbReference type="SAM" id="Coils"/>
    </source>
</evidence>